<dbReference type="PANTHER" id="PTHR47691:SF3">
    <property type="entry name" value="HTH-TYPE TRANSCRIPTIONAL REGULATOR RV0890C-RELATED"/>
    <property type="match status" value="1"/>
</dbReference>
<dbReference type="PRINTS" id="PR00364">
    <property type="entry name" value="DISEASERSIST"/>
</dbReference>
<dbReference type="InterPro" id="IPR049945">
    <property type="entry name" value="AAA_22"/>
</dbReference>
<evidence type="ECO:0000313" key="4">
    <source>
        <dbReference type="Proteomes" id="UP000006728"/>
    </source>
</evidence>
<dbReference type="InterPro" id="IPR058852">
    <property type="entry name" value="HTH_77"/>
</dbReference>
<accession>A4F6U5</accession>
<dbReference type="SMART" id="SM00862">
    <property type="entry name" value="Trans_reg_C"/>
    <property type="match status" value="1"/>
</dbReference>
<dbReference type="Pfam" id="PF00486">
    <property type="entry name" value="Trans_reg_C"/>
    <property type="match status" value="1"/>
</dbReference>
<dbReference type="InterPro" id="IPR005158">
    <property type="entry name" value="BTAD"/>
</dbReference>
<organism evidence="3 4">
    <name type="scientific">Saccharopolyspora erythraea (strain ATCC 11635 / DSM 40517 / JCM 4748 / NBRC 13426 / NCIMB 8594 / NRRL 2338)</name>
    <dbReference type="NCBI Taxonomy" id="405948"/>
    <lineage>
        <taxon>Bacteria</taxon>
        <taxon>Bacillati</taxon>
        <taxon>Actinomycetota</taxon>
        <taxon>Actinomycetes</taxon>
        <taxon>Pseudonocardiales</taxon>
        <taxon>Pseudonocardiaceae</taxon>
        <taxon>Saccharopolyspora</taxon>
    </lineage>
</organism>
<proteinExistence type="inferred from homology"/>
<dbReference type="InterPro" id="IPR016032">
    <property type="entry name" value="Sig_transdc_resp-reg_C-effctor"/>
</dbReference>
<dbReference type="EMBL" id="AM420293">
    <property type="protein sequence ID" value="CAL99769.1"/>
    <property type="molecule type" value="Genomic_DNA"/>
</dbReference>
<dbReference type="PANTHER" id="PTHR47691">
    <property type="entry name" value="REGULATOR-RELATED"/>
    <property type="match status" value="1"/>
</dbReference>
<dbReference type="STRING" id="405948.SACE_0421"/>
<dbReference type="GO" id="GO:0003677">
    <property type="term" value="F:DNA binding"/>
    <property type="evidence" value="ECO:0007669"/>
    <property type="project" value="UniProtKB-UniRule"/>
</dbReference>
<dbReference type="CDD" id="cd15831">
    <property type="entry name" value="BTAD"/>
    <property type="match status" value="1"/>
</dbReference>
<gene>
    <name evidence="3" type="ordered locus">SACE_0421</name>
</gene>
<dbReference type="Gene3D" id="1.25.40.10">
    <property type="entry name" value="Tetratricopeptide repeat domain"/>
    <property type="match status" value="2"/>
</dbReference>
<evidence type="ECO:0000256" key="1">
    <source>
        <dbReference type="ARBA" id="ARBA00005820"/>
    </source>
</evidence>
<dbReference type="Pfam" id="PF25872">
    <property type="entry name" value="HTH_77"/>
    <property type="match status" value="1"/>
</dbReference>
<evidence type="ECO:0000313" key="3">
    <source>
        <dbReference type="EMBL" id="CAL99769.1"/>
    </source>
</evidence>
<sequence>MLGPFRLCAADGHPIDVGGARVRMLLARLALDAGRTVATETLIDDLWGANQPSGALNALQSLVSRARRALPDDLVLQSAATGYALKADAADVDAHRFARLAADGRGLLRDGRFAAAARTLREALRLWRGGALVDFVDAPFAAAQAARLEELRLGALEDRIDADLRAGRDGEPVELVELVAELDGLCARHPLRERFTGLRMRALYSAGRQADALGAYEALRRRLADELGVDPSQELRDLHGAVLRGEPREHRDRPPVLPSRLSSFVGREAEIEQVRTAMARSKLVTLFGPGGAGKTRLATETAAGVDDRRVWFVELASVRQGEDLPSAVLASVGVRETRLLDTAPADAMTRLVDGLSGAPALLVLDNCEHVIGAAAQFVQDLLTWCPQLGVLATSREPLALTGEELLPVGPLGLPDGEAPLEADAVRLFADRARSARPGFVLDDATIGDVVEVCRRLDGMPLAIELAAARLRAMSVRQVAARLDDRFRLLTSGNRASLARHRTLRAVVEWSWDLLGEPERLLARRLSVFAGPARAESAAAVCSDARLPAEDVFYVLSSLVEKSFVEAVDGDRYRMLETVRAYCDDRLAESGERDRVRTAHAEHFVELAETASPRLHRVEQVEWLERLDADHDNLMTALRWAISSQNADLGVRMGAALAWYWSMSAHGELASRLEALTPIPGDAPSEGRAVLEFIQAMLCQTTSWTERIGAAAARLRDTGAGRRYLYVTIMEPMAWMFVGDRAEMDAAVRRNLEHPDPWGRAAALFSRAFGAEHGGDAAGGEEHMRAAARAFREQGDRWGIAQSMGSLAGFRSLRGDHAGAIEALEESAETLRELRSDEEVAPTMVRIGMEHVRAGDIAEGRRCLEQADELAAASFAEFARLGSLTALGEAARRAGDVERARAYFAQARELLAGTPMAPPPLHQVALATEARVDIDELRLDDARARLRESLDSSGEIPMMPTIAMIAEQTALLRFAAGDHRQASYLLGVAVALRGMLDEGDPDIRAVLPALDAPDLRSERDRGAALTHEAALAVLREVLGPRG</sequence>
<keyword evidence="2" id="KW-0238">DNA-binding</keyword>
<dbReference type="SUPFAM" id="SSF46894">
    <property type="entry name" value="C-terminal effector domain of the bipartite response regulators"/>
    <property type="match status" value="1"/>
</dbReference>
<dbReference type="InterPro" id="IPR011990">
    <property type="entry name" value="TPR-like_helical_dom_sf"/>
</dbReference>
<dbReference type="GO" id="GO:0000160">
    <property type="term" value="P:phosphorelay signal transduction system"/>
    <property type="evidence" value="ECO:0007669"/>
    <property type="project" value="InterPro"/>
</dbReference>
<dbReference type="PROSITE" id="PS51755">
    <property type="entry name" value="OMPR_PHOB"/>
    <property type="match status" value="1"/>
</dbReference>
<dbReference type="HOGENOM" id="CLU_004665_1_3_11"/>
<comment type="similarity">
    <text evidence="1">Belongs to the AfsR/DnrI/RedD regulatory family.</text>
</comment>
<dbReference type="KEGG" id="sen:SACE_0421"/>
<dbReference type="Proteomes" id="UP000006728">
    <property type="component" value="Chromosome"/>
</dbReference>
<dbReference type="Gene3D" id="3.40.50.300">
    <property type="entry name" value="P-loop containing nucleotide triphosphate hydrolases"/>
    <property type="match status" value="1"/>
</dbReference>
<protein>
    <submittedName>
        <fullName evidence="3">Transcriptional regulator</fullName>
    </submittedName>
</protein>
<dbReference type="InterPro" id="IPR027417">
    <property type="entry name" value="P-loop_NTPase"/>
</dbReference>
<dbReference type="GO" id="GO:0006355">
    <property type="term" value="P:regulation of DNA-templated transcription"/>
    <property type="evidence" value="ECO:0007669"/>
    <property type="project" value="InterPro"/>
</dbReference>
<dbReference type="RefSeq" id="WP_011873052.1">
    <property type="nucleotide sequence ID" value="NC_009142.1"/>
</dbReference>
<dbReference type="Pfam" id="PF13401">
    <property type="entry name" value="AAA_22"/>
    <property type="match status" value="1"/>
</dbReference>
<dbReference type="AlphaFoldDB" id="A4F6U5"/>
<dbReference type="eggNOG" id="COG3903">
    <property type="taxonomic scope" value="Bacteria"/>
</dbReference>
<name>A4F6U5_SACEN</name>
<dbReference type="GO" id="GO:0016887">
    <property type="term" value="F:ATP hydrolysis activity"/>
    <property type="evidence" value="ECO:0007669"/>
    <property type="project" value="InterPro"/>
</dbReference>
<evidence type="ECO:0000256" key="2">
    <source>
        <dbReference type="ARBA" id="ARBA00023125"/>
    </source>
</evidence>
<dbReference type="SUPFAM" id="SSF52540">
    <property type="entry name" value="P-loop containing nucleoside triphosphate hydrolases"/>
    <property type="match status" value="1"/>
</dbReference>
<reference evidence="3 4" key="1">
    <citation type="journal article" date="2007" name="Nat. Biotechnol.">
        <title>Complete genome sequence of the erythromycin-producing bacterium Saccharopolyspora erythraea NRRL23338.</title>
        <authorList>
            <person name="Oliynyk M."/>
            <person name="Samborskyy M."/>
            <person name="Lester J.B."/>
            <person name="Mironenko T."/>
            <person name="Scott N."/>
            <person name="Dickens S."/>
            <person name="Haydock S.F."/>
            <person name="Leadlay P.F."/>
        </authorList>
    </citation>
    <scope>NUCLEOTIDE SEQUENCE [LARGE SCALE GENOMIC DNA]</scope>
    <source>
        <strain evidence="4">ATCC 11635 / DSM 40517 / JCM 4748 / NBRC 13426 / NCIMB 8594 / NRRL 2338</strain>
    </source>
</reference>
<dbReference type="Gene3D" id="1.10.10.10">
    <property type="entry name" value="Winged helix-like DNA-binding domain superfamily/Winged helix DNA-binding domain"/>
    <property type="match status" value="1"/>
</dbReference>
<dbReference type="Pfam" id="PF03704">
    <property type="entry name" value="BTAD"/>
    <property type="match status" value="1"/>
</dbReference>
<dbReference type="SUPFAM" id="SSF48452">
    <property type="entry name" value="TPR-like"/>
    <property type="match status" value="3"/>
</dbReference>
<keyword evidence="4" id="KW-1185">Reference proteome</keyword>
<dbReference type="SMART" id="SM01043">
    <property type="entry name" value="BTAD"/>
    <property type="match status" value="1"/>
</dbReference>
<dbReference type="InterPro" id="IPR036388">
    <property type="entry name" value="WH-like_DNA-bd_sf"/>
</dbReference>
<dbReference type="InterPro" id="IPR001867">
    <property type="entry name" value="OmpR/PhoB-type_DNA-bd"/>
</dbReference>
<dbReference type="eggNOG" id="COG3629">
    <property type="taxonomic scope" value="Bacteria"/>
</dbReference>